<reference evidence="4 5" key="2">
    <citation type="journal article" date="2020" name="Cell Rep.">
        <title>Acquisition and Adaptation of Ultra-small Parasitic Reduced Genome Bacteria to Mammalian Hosts.</title>
        <authorList>
            <person name="McLean J.S."/>
            <person name="Bor B."/>
            <person name="Kerns K.A."/>
            <person name="Liu Q."/>
            <person name="To T.T."/>
            <person name="Solden L."/>
            <person name="Hendrickson E.L."/>
            <person name="Wrighton K."/>
            <person name="Shi W."/>
            <person name="He X."/>
        </authorList>
    </citation>
    <scope>NUCLEOTIDE SEQUENCE [LARGE SCALE GENOMIC DNA]</scope>
    <source>
        <strain evidence="4 5">TM7_CMJM_G6_1_HOT_870</strain>
    </source>
</reference>
<evidence type="ECO:0000313" key="4">
    <source>
        <dbReference type="EMBL" id="RYC72668.1"/>
    </source>
</evidence>
<protein>
    <recommendedName>
        <fullName evidence="6">Secreted protein</fullName>
    </recommendedName>
</protein>
<evidence type="ECO:0008006" key="6">
    <source>
        <dbReference type="Google" id="ProtNLM"/>
    </source>
</evidence>
<name>A0ABY0FIB2_9BACT</name>
<feature type="compositionally biased region" description="Low complexity" evidence="1">
    <location>
        <begin position="119"/>
        <end position="140"/>
    </location>
</feature>
<keyword evidence="2" id="KW-0812">Transmembrane</keyword>
<dbReference type="EMBL" id="PRLK01000004">
    <property type="protein sequence ID" value="RYC72668.1"/>
    <property type="molecule type" value="Genomic_DNA"/>
</dbReference>
<evidence type="ECO:0000256" key="1">
    <source>
        <dbReference type="SAM" id="MobiDB-lite"/>
    </source>
</evidence>
<keyword evidence="2" id="KW-1133">Transmembrane helix</keyword>
<feature type="signal peptide" evidence="3">
    <location>
        <begin position="1"/>
        <end position="22"/>
    </location>
</feature>
<organism evidence="4 5">
    <name type="scientific">Candidatus Nanogingivalis gingivitcus</name>
    <dbReference type="NCBI Taxonomy" id="2171992"/>
    <lineage>
        <taxon>Bacteria</taxon>
        <taxon>Candidatus Saccharimonadota</taxon>
        <taxon>Candidatus Nanosyncoccalia</taxon>
        <taxon>Candidatus Nanogingivales</taxon>
        <taxon>Candidatus Nanogingivalaceae</taxon>
        <taxon>Candidatus Nanogingivalis</taxon>
    </lineage>
</organism>
<proteinExistence type="predicted"/>
<evidence type="ECO:0000313" key="5">
    <source>
        <dbReference type="Proteomes" id="UP001190925"/>
    </source>
</evidence>
<dbReference type="Proteomes" id="UP001190925">
    <property type="component" value="Unassembled WGS sequence"/>
</dbReference>
<keyword evidence="5" id="KW-1185">Reference proteome</keyword>
<evidence type="ECO:0000256" key="2">
    <source>
        <dbReference type="SAM" id="Phobius"/>
    </source>
</evidence>
<evidence type="ECO:0000256" key="3">
    <source>
        <dbReference type="SAM" id="SignalP"/>
    </source>
</evidence>
<keyword evidence="3" id="KW-0732">Signal</keyword>
<comment type="caution">
    <text evidence="4">The sequence shown here is derived from an EMBL/GenBank/DDBJ whole genome shotgun (WGS) entry which is preliminary data.</text>
</comment>
<reference evidence="4 5" key="1">
    <citation type="journal article" date="2018" name="bioRxiv">
        <title>Evidence of independent acquisition and adaption of ultra-small bacteria to human hosts across the highly diverse yet reduced genomes of the phylum Saccharibacteria.</title>
        <authorList>
            <person name="McLean J.S."/>
            <person name="Bor B."/>
            <person name="To T.T."/>
            <person name="Liu Q."/>
            <person name="Kearns K.A."/>
            <person name="Solden L.M."/>
            <person name="Wrighton K.C."/>
            <person name="He X."/>
            <person name="Shi W."/>
        </authorList>
    </citation>
    <scope>NUCLEOTIDE SEQUENCE [LARGE SCALE GENOMIC DNA]</scope>
    <source>
        <strain evidence="4 5">TM7_CMJM_G6_1_HOT_870</strain>
    </source>
</reference>
<sequence>MNRKAIILAVMALFTVNMVINANVYASDNNVSAADIINEEFFNDLAESMKNIKKETDIQKVKLYKEELIEIKQMVMDFKVKVADKLSADDIMTIDESFNLIDKLLAIVDARINELENHTNINNNSNVDNTTVNNTNTNNNPPKKEDGVNSNPVVIAPENHKKTENVVANNITTPQKTNIQAPNTGIGVVEKTDVGIIASFIASILSVATVYIKKHN</sequence>
<feature type="transmembrane region" description="Helical" evidence="2">
    <location>
        <begin position="194"/>
        <end position="212"/>
    </location>
</feature>
<dbReference type="RefSeq" id="WP_129718733.1">
    <property type="nucleotide sequence ID" value="NZ_PRLK01000004.1"/>
</dbReference>
<accession>A0ABY0FIB2</accession>
<keyword evidence="2" id="KW-0472">Membrane</keyword>
<feature type="chain" id="PRO_5046759946" description="Secreted protein" evidence="3">
    <location>
        <begin position="23"/>
        <end position="216"/>
    </location>
</feature>
<feature type="region of interest" description="Disordered" evidence="1">
    <location>
        <begin position="119"/>
        <end position="150"/>
    </location>
</feature>
<gene>
    <name evidence="4" type="ORF">G6CMJM_00317</name>
</gene>